<dbReference type="eggNOG" id="COG1566">
    <property type="taxonomic scope" value="Bacteria"/>
</dbReference>
<dbReference type="STRING" id="1335757.SPICUR_06270"/>
<accession>U5T7N0</accession>
<dbReference type="HOGENOM" id="CLU_018816_18_4_6"/>
<feature type="coiled-coil region" evidence="1">
    <location>
        <begin position="109"/>
        <end position="157"/>
    </location>
</feature>
<evidence type="ECO:0000313" key="2">
    <source>
        <dbReference type="EMBL" id="AGY92222.1"/>
    </source>
</evidence>
<evidence type="ECO:0000313" key="3">
    <source>
        <dbReference type="Proteomes" id="UP000017640"/>
    </source>
</evidence>
<protein>
    <submittedName>
        <fullName evidence="2">Uncharacterized protein</fullName>
    </submittedName>
</protein>
<dbReference type="Gene3D" id="1.10.287.470">
    <property type="entry name" value="Helix hairpin bin"/>
    <property type="match status" value="1"/>
</dbReference>
<dbReference type="Gene3D" id="2.40.420.20">
    <property type="match status" value="1"/>
</dbReference>
<dbReference type="PANTHER" id="PTHR30469:SF15">
    <property type="entry name" value="HLYD FAMILY OF SECRETION PROTEINS"/>
    <property type="match status" value="1"/>
</dbReference>
<dbReference type="PANTHER" id="PTHR30469">
    <property type="entry name" value="MULTIDRUG RESISTANCE PROTEIN MDTA"/>
    <property type="match status" value="1"/>
</dbReference>
<organism evidence="2 3">
    <name type="scientific">Spiribacter curvatus</name>
    <dbReference type="NCBI Taxonomy" id="1335757"/>
    <lineage>
        <taxon>Bacteria</taxon>
        <taxon>Pseudomonadati</taxon>
        <taxon>Pseudomonadota</taxon>
        <taxon>Gammaproteobacteria</taxon>
        <taxon>Chromatiales</taxon>
        <taxon>Ectothiorhodospiraceae</taxon>
        <taxon>Spiribacter</taxon>
    </lineage>
</organism>
<proteinExistence type="predicted"/>
<dbReference type="AlphaFoldDB" id="U5T7N0"/>
<dbReference type="GO" id="GO:1990281">
    <property type="term" value="C:efflux pump complex"/>
    <property type="evidence" value="ECO:0007669"/>
    <property type="project" value="TreeGrafter"/>
</dbReference>
<dbReference type="EMBL" id="CP005990">
    <property type="protein sequence ID" value="AGY92222.1"/>
    <property type="molecule type" value="Genomic_DNA"/>
</dbReference>
<evidence type="ECO:0000256" key="1">
    <source>
        <dbReference type="SAM" id="Coils"/>
    </source>
</evidence>
<keyword evidence="1" id="KW-0175">Coiled coil</keyword>
<dbReference type="Gene3D" id="2.40.50.100">
    <property type="match status" value="1"/>
</dbReference>
<dbReference type="eggNOG" id="COG0845">
    <property type="taxonomic scope" value="Bacteria"/>
</dbReference>
<gene>
    <name evidence="2" type="ORF">SPICUR_06270</name>
</gene>
<dbReference type="GO" id="GO:0015562">
    <property type="term" value="F:efflux transmembrane transporter activity"/>
    <property type="evidence" value="ECO:0007669"/>
    <property type="project" value="TreeGrafter"/>
</dbReference>
<dbReference type="KEGG" id="spiu:SPICUR_06270"/>
<name>U5T7N0_9GAMM</name>
<keyword evidence="3" id="KW-1185">Reference proteome</keyword>
<dbReference type="SUPFAM" id="SSF111369">
    <property type="entry name" value="HlyD-like secretion proteins"/>
    <property type="match status" value="1"/>
</dbReference>
<reference evidence="2 3" key="1">
    <citation type="journal article" date="2013" name="BMC Genomics">
        <title>Genomes of "Spiribacter", a streamlined, successful halophilic bacterium.</title>
        <authorList>
            <person name="Lopez-Perez M."/>
            <person name="Ghai R."/>
            <person name="Leon M.J."/>
            <person name="Rodriguez-Olmos A."/>
            <person name="Copa-Patino J.L."/>
            <person name="Soliveri J."/>
            <person name="Sanchez-Porro C."/>
            <person name="Ventosa A."/>
            <person name="Rodriguez-Valera F."/>
        </authorList>
    </citation>
    <scope>NUCLEOTIDE SEQUENCE [LARGE SCALE GENOMIC DNA]</scope>
    <source>
        <strain evidence="2 3">UAH-SP71</strain>
    </source>
</reference>
<dbReference type="Proteomes" id="UP000017640">
    <property type="component" value="Chromosome"/>
</dbReference>
<sequence>MPMRLLRLLLPVLILAVAAGGYVWLERSGPTPPASEVAEREWLVDTITVQPATHHPRLTLTGEVGNPDRVPVKAPLQARVKAVPVTDGEAVEPGELLVALDPADYDPILRRAEANLADLEAQLSQARRAHDSDQAALAIEQALVDNAERSLERTRNLRQRDLASPSEVEAARDAVNQARLAVTARDERVATFDARLASLKARRDAARADVADARRDIQRSRFEAPSTGLVADRQVAVGSRVNANETLLTFLPRDGFEVRALIPSRNTGILLRALARNEPPRAEAEMLGDNVELRLVRLAGEASPRGVVGLFEFESPGEQLRPGTVISLALVMPAIDNAIALPRSALYGNDRVYRVRDGELERVLVEHLGTTRLNGEQRALIRSDDLSAGDRIATTQLPNAVSGLRVRLDENTEATQ</sequence>